<feature type="compositionally biased region" description="Polar residues" evidence="1">
    <location>
        <begin position="136"/>
        <end position="148"/>
    </location>
</feature>
<keyword evidence="3" id="KW-1185">Reference proteome</keyword>
<feature type="compositionally biased region" description="Polar residues" evidence="1">
    <location>
        <begin position="497"/>
        <end position="524"/>
    </location>
</feature>
<feature type="compositionally biased region" description="Basic and acidic residues" evidence="1">
    <location>
        <begin position="534"/>
        <end position="550"/>
    </location>
</feature>
<protein>
    <submittedName>
        <fullName evidence="2">Uncharacterized protein</fullName>
    </submittedName>
</protein>
<evidence type="ECO:0000313" key="3">
    <source>
        <dbReference type="Proteomes" id="UP001552299"/>
    </source>
</evidence>
<feature type="compositionally biased region" description="Polar residues" evidence="1">
    <location>
        <begin position="179"/>
        <end position="190"/>
    </location>
</feature>
<feature type="compositionally biased region" description="Basic and acidic residues" evidence="1">
    <location>
        <begin position="477"/>
        <end position="490"/>
    </location>
</feature>
<evidence type="ECO:0000256" key="1">
    <source>
        <dbReference type="SAM" id="MobiDB-lite"/>
    </source>
</evidence>
<feature type="region of interest" description="Disordered" evidence="1">
    <location>
        <begin position="112"/>
        <end position="238"/>
    </location>
</feature>
<comment type="caution">
    <text evidence="2">The sequence shown here is derived from an EMBL/GenBank/DDBJ whole genome shotgun (WGS) entry which is preliminary data.</text>
</comment>
<feature type="compositionally biased region" description="Polar residues" evidence="1">
    <location>
        <begin position="201"/>
        <end position="213"/>
    </location>
</feature>
<reference evidence="2 3" key="1">
    <citation type="journal article" date="2024" name="Plant Biotechnol. J.">
        <title>Dendrobium thyrsiflorum genome and its molecular insights into genes involved in important horticultural traits.</title>
        <authorList>
            <person name="Chen B."/>
            <person name="Wang J.Y."/>
            <person name="Zheng P.J."/>
            <person name="Li K.L."/>
            <person name="Liang Y.M."/>
            <person name="Chen X.F."/>
            <person name="Zhang C."/>
            <person name="Zhao X."/>
            <person name="He X."/>
            <person name="Zhang G.Q."/>
            <person name="Liu Z.J."/>
            <person name="Xu Q."/>
        </authorList>
    </citation>
    <scope>NUCLEOTIDE SEQUENCE [LARGE SCALE GENOMIC DNA]</scope>
    <source>
        <strain evidence="2">GZMU011</strain>
    </source>
</reference>
<organism evidence="2 3">
    <name type="scientific">Dendrobium thyrsiflorum</name>
    <name type="common">Pinecone-like raceme dendrobium</name>
    <name type="synonym">Orchid</name>
    <dbReference type="NCBI Taxonomy" id="117978"/>
    <lineage>
        <taxon>Eukaryota</taxon>
        <taxon>Viridiplantae</taxon>
        <taxon>Streptophyta</taxon>
        <taxon>Embryophyta</taxon>
        <taxon>Tracheophyta</taxon>
        <taxon>Spermatophyta</taxon>
        <taxon>Magnoliopsida</taxon>
        <taxon>Liliopsida</taxon>
        <taxon>Asparagales</taxon>
        <taxon>Orchidaceae</taxon>
        <taxon>Epidendroideae</taxon>
        <taxon>Malaxideae</taxon>
        <taxon>Dendrobiinae</taxon>
        <taxon>Dendrobium</taxon>
    </lineage>
</organism>
<dbReference type="EMBL" id="JANQDX010000018">
    <property type="protein sequence ID" value="KAL0905277.1"/>
    <property type="molecule type" value="Genomic_DNA"/>
</dbReference>
<sequence>MANMGIHGRLTWITPISFHILRGRRWSSGESRRLKVLKGDGRESRWKKKWSNGEDFWHPVLDTEQLAALGAEGVEKEGSGGENKGRSNLLEVGDGENSWKKLIWQRNPRGRECFSQQELTGNNSTRHGEANRPARENSQPPISKSRYSSPEHKLPENQQQKHGKAGNRGAKQQAPKECFSQQELTGNNSTRHGEANRPARENSQPPISKSRYSSPEHKLPENQQQKHGKAGNRGAKQQAPKDLRVVVLMALSIDYLVGLEFRVVRLKIKQGFEEMTAKKVDALEGKVEQIKYQIKKFSIIKGRFLAIENRMESLFGGLEEMMRKLMEMQSKTPPAEKEIEREEFDKESFKHQKPPPRAPIRDGSGFLDRGTVRSEFCGGGGGVDDHYERHFGQGEWITEDGGGRAEPWGSDHARRVEERWDSHPRYIGEIWRDHDNHYTGGERSYRGGSDLKVRKLKMRMIEEKKSESSISDTQAPSEDKLIDKEKNVNEEDKEINLQSQADGTDQNLTLVQIGSTETSTSQEHVFSKSKNHHGKDTKTKPTSENERKQVEAPLVSTGMEMLRLRHKRQLIQCCQRTVDNKLIKPKDSNDEIQLEKGTGSMSPRHPHDIKIPPPRPK</sequence>
<name>A0ABD0U0C5_DENTH</name>
<evidence type="ECO:0000313" key="2">
    <source>
        <dbReference type="EMBL" id="KAL0905277.1"/>
    </source>
</evidence>
<dbReference type="AlphaFoldDB" id="A0ABD0U0C5"/>
<accession>A0ABD0U0C5</accession>
<feature type="region of interest" description="Disordered" evidence="1">
    <location>
        <begin position="330"/>
        <end position="365"/>
    </location>
</feature>
<feature type="compositionally biased region" description="Basic and acidic residues" evidence="1">
    <location>
        <begin position="191"/>
        <end position="200"/>
    </location>
</feature>
<feature type="compositionally biased region" description="Basic and acidic residues" evidence="1">
    <location>
        <begin position="126"/>
        <end position="135"/>
    </location>
</feature>
<feature type="region of interest" description="Disordered" evidence="1">
    <location>
        <begin position="581"/>
        <end position="617"/>
    </location>
</feature>
<feature type="region of interest" description="Disordered" evidence="1">
    <location>
        <begin position="463"/>
        <end position="553"/>
    </location>
</feature>
<dbReference type="Proteomes" id="UP001552299">
    <property type="component" value="Unassembled WGS sequence"/>
</dbReference>
<feature type="compositionally biased region" description="Basic and acidic residues" evidence="1">
    <location>
        <begin position="334"/>
        <end position="350"/>
    </location>
</feature>
<proteinExistence type="predicted"/>
<gene>
    <name evidence="2" type="ORF">M5K25_023685</name>
</gene>
<feature type="compositionally biased region" description="Polar residues" evidence="1">
    <location>
        <begin position="114"/>
        <end position="125"/>
    </location>
</feature>